<name>A0A9D4F5D9_DREPO</name>
<dbReference type="AlphaFoldDB" id="A0A9D4F5D9"/>
<organism evidence="1 2">
    <name type="scientific">Dreissena polymorpha</name>
    <name type="common">Zebra mussel</name>
    <name type="synonym">Mytilus polymorpha</name>
    <dbReference type="NCBI Taxonomy" id="45954"/>
    <lineage>
        <taxon>Eukaryota</taxon>
        <taxon>Metazoa</taxon>
        <taxon>Spiralia</taxon>
        <taxon>Lophotrochozoa</taxon>
        <taxon>Mollusca</taxon>
        <taxon>Bivalvia</taxon>
        <taxon>Autobranchia</taxon>
        <taxon>Heteroconchia</taxon>
        <taxon>Euheterodonta</taxon>
        <taxon>Imparidentia</taxon>
        <taxon>Neoheterodontei</taxon>
        <taxon>Myida</taxon>
        <taxon>Dreissenoidea</taxon>
        <taxon>Dreissenidae</taxon>
        <taxon>Dreissena</taxon>
    </lineage>
</organism>
<comment type="caution">
    <text evidence="1">The sequence shown here is derived from an EMBL/GenBank/DDBJ whole genome shotgun (WGS) entry which is preliminary data.</text>
</comment>
<evidence type="ECO:0000313" key="2">
    <source>
        <dbReference type="Proteomes" id="UP000828390"/>
    </source>
</evidence>
<gene>
    <name evidence="1" type="ORF">DPMN_144761</name>
</gene>
<protein>
    <submittedName>
        <fullName evidence="1">Uncharacterized protein</fullName>
    </submittedName>
</protein>
<accession>A0A9D4F5D9</accession>
<keyword evidence="2" id="KW-1185">Reference proteome</keyword>
<dbReference type="EMBL" id="JAIWYP010000007">
    <property type="protein sequence ID" value="KAH3791278.1"/>
    <property type="molecule type" value="Genomic_DNA"/>
</dbReference>
<sequence length="119" mass="13618">MSDEYNKASFSLIWDELNDENEQQATETMELTLSQFQEQYGFDPSNMSTNEIKLTTENETSPRTNFGSDAPPSSNVITLTLNHIPDMPDNKEFLDVYLTDVGDFIVQNKNKHNFSEDLV</sequence>
<reference evidence="1" key="2">
    <citation type="submission" date="2020-11" db="EMBL/GenBank/DDBJ databases">
        <authorList>
            <person name="McCartney M.A."/>
            <person name="Auch B."/>
            <person name="Kono T."/>
            <person name="Mallez S."/>
            <person name="Becker A."/>
            <person name="Gohl D.M."/>
            <person name="Silverstein K.A.T."/>
            <person name="Koren S."/>
            <person name="Bechman K.B."/>
            <person name="Herman A."/>
            <person name="Abrahante J.E."/>
            <person name="Garbe J."/>
        </authorList>
    </citation>
    <scope>NUCLEOTIDE SEQUENCE</scope>
    <source>
        <strain evidence="1">Duluth1</strain>
        <tissue evidence="1">Whole animal</tissue>
    </source>
</reference>
<reference evidence="1" key="1">
    <citation type="journal article" date="2019" name="bioRxiv">
        <title>The Genome of the Zebra Mussel, Dreissena polymorpha: A Resource for Invasive Species Research.</title>
        <authorList>
            <person name="McCartney M.A."/>
            <person name="Auch B."/>
            <person name="Kono T."/>
            <person name="Mallez S."/>
            <person name="Zhang Y."/>
            <person name="Obille A."/>
            <person name="Becker A."/>
            <person name="Abrahante J.E."/>
            <person name="Garbe J."/>
            <person name="Badalamenti J.P."/>
            <person name="Herman A."/>
            <person name="Mangelson H."/>
            <person name="Liachko I."/>
            <person name="Sullivan S."/>
            <person name="Sone E.D."/>
            <person name="Koren S."/>
            <person name="Silverstein K.A.T."/>
            <person name="Beckman K.B."/>
            <person name="Gohl D.M."/>
        </authorList>
    </citation>
    <scope>NUCLEOTIDE SEQUENCE</scope>
    <source>
        <strain evidence="1">Duluth1</strain>
        <tissue evidence="1">Whole animal</tissue>
    </source>
</reference>
<proteinExistence type="predicted"/>
<dbReference type="Proteomes" id="UP000828390">
    <property type="component" value="Unassembled WGS sequence"/>
</dbReference>
<evidence type="ECO:0000313" key="1">
    <source>
        <dbReference type="EMBL" id="KAH3791278.1"/>
    </source>
</evidence>